<dbReference type="InterPro" id="IPR010918">
    <property type="entry name" value="PurM-like_C_dom"/>
</dbReference>
<organism evidence="4 7">
    <name type="scientific">Helicobacter muridarum</name>
    <dbReference type="NCBI Taxonomy" id="216"/>
    <lineage>
        <taxon>Bacteria</taxon>
        <taxon>Pseudomonadati</taxon>
        <taxon>Campylobacterota</taxon>
        <taxon>Epsilonproteobacteria</taxon>
        <taxon>Campylobacterales</taxon>
        <taxon>Helicobacteraceae</taxon>
        <taxon>Helicobacter</taxon>
    </lineage>
</organism>
<dbReference type="Gene3D" id="3.30.1330.10">
    <property type="entry name" value="PurM-like, N-terminal domain"/>
    <property type="match status" value="1"/>
</dbReference>
<accession>A0A099U0H0</accession>
<dbReference type="InterPro" id="IPR011854">
    <property type="entry name" value="HypE"/>
</dbReference>
<dbReference type="SUPFAM" id="SSF55326">
    <property type="entry name" value="PurM N-terminal domain-like"/>
    <property type="match status" value="1"/>
</dbReference>
<keyword evidence="7" id="KW-1185">Reference proteome</keyword>
<dbReference type="EMBL" id="UGJE01000002">
    <property type="protein sequence ID" value="STQ86050.1"/>
    <property type="molecule type" value="Genomic_DNA"/>
</dbReference>
<reference evidence="5 6" key="1">
    <citation type="journal article" date="2014" name="Genome Announc.">
        <title>Draft genome sequences of eight enterohepatic helicobacter species isolated from both laboratory and wild rodents.</title>
        <authorList>
            <person name="Sheh A."/>
            <person name="Shen Z."/>
            <person name="Fox J.G."/>
        </authorList>
    </citation>
    <scope>NUCLEOTIDE SEQUENCE [LARGE SCALE GENOMIC DNA]</scope>
    <source>
        <strain evidence="5 6">ST1</strain>
    </source>
</reference>
<protein>
    <submittedName>
        <fullName evidence="4 5">Hydrogenase expression/formation protein</fullName>
    </submittedName>
</protein>
<proteinExistence type="inferred from homology"/>
<dbReference type="RefSeq" id="WP_034556932.1">
    <property type="nucleotide sequence ID" value="NZ_FZML01000032.1"/>
</dbReference>
<evidence type="ECO:0000313" key="4">
    <source>
        <dbReference type="EMBL" id="STQ86050.1"/>
    </source>
</evidence>
<dbReference type="Proteomes" id="UP000029922">
    <property type="component" value="Unassembled WGS sequence"/>
</dbReference>
<evidence type="ECO:0000259" key="2">
    <source>
        <dbReference type="Pfam" id="PF00586"/>
    </source>
</evidence>
<dbReference type="CDD" id="cd02197">
    <property type="entry name" value="HypE"/>
    <property type="match status" value="1"/>
</dbReference>
<dbReference type="OrthoDB" id="9801934at2"/>
<reference evidence="4 7" key="2">
    <citation type="submission" date="2018-06" db="EMBL/GenBank/DDBJ databases">
        <authorList>
            <consortium name="Pathogen Informatics"/>
            <person name="Doyle S."/>
        </authorList>
    </citation>
    <scope>NUCLEOTIDE SEQUENCE [LARGE SCALE GENOMIC DNA]</scope>
    <source>
        <strain evidence="4 7">NCTC12714</strain>
    </source>
</reference>
<dbReference type="Gene3D" id="3.90.650.10">
    <property type="entry name" value="PurM-like C-terminal domain"/>
    <property type="match status" value="1"/>
</dbReference>
<dbReference type="PIRSF" id="PIRSF005644">
    <property type="entry name" value="Hdrgns_mtr_HypE"/>
    <property type="match status" value="1"/>
</dbReference>
<evidence type="ECO:0000313" key="5">
    <source>
        <dbReference type="EMBL" id="TLE01174.1"/>
    </source>
</evidence>
<gene>
    <name evidence="4" type="primary">hypE</name>
    <name evidence="5" type="ORF">LS73_002580</name>
    <name evidence="4" type="ORF">NCTC12714_00840</name>
</gene>
<dbReference type="PANTHER" id="PTHR30303:SF0">
    <property type="entry name" value="CARBAMOYL DEHYDRATASE HYPE"/>
    <property type="match status" value="1"/>
</dbReference>
<dbReference type="NCBIfam" id="TIGR02124">
    <property type="entry name" value="hypE"/>
    <property type="match status" value="1"/>
</dbReference>
<comment type="similarity">
    <text evidence="1">Belongs to the HypE family.</text>
</comment>
<dbReference type="AlphaFoldDB" id="A0A099U0H0"/>
<dbReference type="Proteomes" id="UP000255139">
    <property type="component" value="Unassembled WGS sequence"/>
</dbReference>
<dbReference type="InterPro" id="IPR036676">
    <property type="entry name" value="PurM-like_C_sf"/>
</dbReference>
<dbReference type="InterPro" id="IPR036921">
    <property type="entry name" value="PurM-like_N_sf"/>
</dbReference>
<feature type="domain" description="PurM-like N-terminal" evidence="2">
    <location>
        <begin position="53"/>
        <end position="158"/>
    </location>
</feature>
<dbReference type="STRING" id="216.LS73_01560"/>
<name>A0A099U0H0_9HELI</name>
<dbReference type="Pfam" id="PF02769">
    <property type="entry name" value="AIRS_C"/>
    <property type="match status" value="1"/>
</dbReference>
<evidence type="ECO:0000259" key="3">
    <source>
        <dbReference type="Pfam" id="PF02769"/>
    </source>
</evidence>
<dbReference type="InterPro" id="IPR016188">
    <property type="entry name" value="PurM-like_N"/>
</dbReference>
<evidence type="ECO:0000313" key="7">
    <source>
        <dbReference type="Proteomes" id="UP000255139"/>
    </source>
</evidence>
<dbReference type="GO" id="GO:0051604">
    <property type="term" value="P:protein maturation"/>
    <property type="evidence" value="ECO:0007669"/>
    <property type="project" value="TreeGrafter"/>
</dbReference>
<sequence>MDIVTLAHGSGGLHSAQLTQEVFMPFFEDIMPYANEDSAIFTIHNHKDNISKESALAVTSTDSYIINPPFFAGGNIGKLSICGSSNDVAMMGAKPLFINIGFIIEEGFEIKNLKKIANSIARECKNLEMQILSADTKVLPKISQGDSQIFINTSCIGSLQKSGISARNLQHDDCIIISGKIGNHGATIFLEQNNMEISNNLQSDCASLYPLLENIFKSDINIHALRDATRGGIASTLNEWAIESSAYIEIFEEDINIDTEVLGVCEILGLDPYILANEGICLLAIPKCDANKTLEILQNNPLGKYAQIIGRVRKDFAHISSGDLDEIFFKRVAIQMKYGSKRFLEYPEGEILPRIC</sequence>
<feature type="domain" description="PurM-like C-terminal" evidence="3">
    <location>
        <begin position="172"/>
        <end position="315"/>
    </location>
</feature>
<dbReference type="Pfam" id="PF00586">
    <property type="entry name" value="AIRS"/>
    <property type="match status" value="1"/>
</dbReference>
<dbReference type="SUPFAM" id="SSF56042">
    <property type="entry name" value="PurM C-terminal domain-like"/>
    <property type="match status" value="1"/>
</dbReference>
<dbReference type="PANTHER" id="PTHR30303">
    <property type="entry name" value="HYDROGENASE ISOENZYMES FORMATION PROTEIN HYPE"/>
    <property type="match status" value="1"/>
</dbReference>
<evidence type="ECO:0000256" key="1">
    <source>
        <dbReference type="ARBA" id="ARBA00006243"/>
    </source>
</evidence>
<evidence type="ECO:0000313" key="6">
    <source>
        <dbReference type="Proteomes" id="UP000029922"/>
    </source>
</evidence>
<dbReference type="EMBL" id="JRPD02000003">
    <property type="protein sequence ID" value="TLE01174.1"/>
    <property type="molecule type" value="Genomic_DNA"/>
</dbReference>